<keyword evidence="5" id="KW-1185">Reference proteome</keyword>
<reference evidence="4 5" key="1">
    <citation type="submission" date="2018-11" db="EMBL/GenBank/DDBJ databases">
        <title>Genome sequencing and assembly of Anaerosphaera sp. nov., GS7-6-2.</title>
        <authorList>
            <person name="Rettenmaier R."/>
            <person name="Liebl W."/>
            <person name="Zverlov V."/>
        </authorList>
    </citation>
    <scope>NUCLEOTIDE SEQUENCE [LARGE SCALE GENOMIC DNA]</scope>
    <source>
        <strain evidence="4 5">GS7-6-2</strain>
    </source>
</reference>
<evidence type="ECO:0000259" key="3">
    <source>
        <dbReference type="PROSITE" id="PS50977"/>
    </source>
</evidence>
<dbReference type="Proteomes" id="UP000288812">
    <property type="component" value="Unassembled WGS sequence"/>
</dbReference>
<feature type="domain" description="HTH tetR-type" evidence="3">
    <location>
        <begin position="10"/>
        <end position="70"/>
    </location>
</feature>
<evidence type="ECO:0000313" key="4">
    <source>
        <dbReference type="EMBL" id="RVU54981.1"/>
    </source>
</evidence>
<dbReference type="RefSeq" id="WP_127724363.1">
    <property type="nucleotide sequence ID" value="NZ_RLIH01000005.1"/>
</dbReference>
<proteinExistence type="predicted"/>
<dbReference type="PROSITE" id="PS50977">
    <property type="entry name" value="HTH_TETR_2"/>
    <property type="match status" value="1"/>
</dbReference>
<dbReference type="InterPro" id="IPR039532">
    <property type="entry name" value="TetR_C_Firmicutes"/>
</dbReference>
<dbReference type="InterPro" id="IPR001647">
    <property type="entry name" value="HTH_TetR"/>
</dbReference>
<dbReference type="PANTHER" id="PTHR43479">
    <property type="entry name" value="ACREF/ENVCD OPERON REPRESSOR-RELATED"/>
    <property type="match status" value="1"/>
</dbReference>
<feature type="DNA-binding region" description="H-T-H motif" evidence="2">
    <location>
        <begin position="33"/>
        <end position="52"/>
    </location>
</feature>
<comment type="caution">
    <text evidence="4">The sequence shown here is derived from an EMBL/GenBank/DDBJ whole genome shotgun (WGS) entry which is preliminary data.</text>
</comment>
<protein>
    <submittedName>
        <fullName evidence="4">TetR/AcrR family transcriptional regulator</fullName>
    </submittedName>
</protein>
<gene>
    <name evidence="4" type="ORF">EF514_05195</name>
</gene>
<dbReference type="Pfam" id="PF00440">
    <property type="entry name" value="TetR_N"/>
    <property type="match status" value="1"/>
</dbReference>
<dbReference type="SUPFAM" id="SSF46689">
    <property type="entry name" value="Homeodomain-like"/>
    <property type="match status" value="1"/>
</dbReference>
<accession>A0A437S7S0</accession>
<dbReference type="AlphaFoldDB" id="A0A437S7S0"/>
<sequence length="180" mass="21269">MYEGNNPTAVKSQKNFAYSLFKLMEEKPLNKITVKNICEESNLSRQTFYQLFTTKEDVIRYYIRESLRKVQIDIDESFEKNIKGMIKVYLRFLIDNEDIFKLLMDNKVAYLFIEEFAIRIKEIGNKINGDNFGEYSEYIVAFVTGGIFSTIFYWLKSNKEIGEEKLIELIAKMLTLQIEI</sequence>
<organism evidence="4 5">
    <name type="scientific">Anaerosphaera multitolerans</name>
    <dbReference type="NCBI Taxonomy" id="2487351"/>
    <lineage>
        <taxon>Bacteria</taxon>
        <taxon>Bacillati</taxon>
        <taxon>Bacillota</taxon>
        <taxon>Tissierellia</taxon>
        <taxon>Tissierellales</taxon>
        <taxon>Peptoniphilaceae</taxon>
        <taxon>Anaerosphaera</taxon>
    </lineage>
</organism>
<dbReference type="OrthoDB" id="9810250at2"/>
<evidence type="ECO:0000256" key="2">
    <source>
        <dbReference type="PROSITE-ProRule" id="PRU00335"/>
    </source>
</evidence>
<dbReference type="InterPro" id="IPR050624">
    <property type="entry name" value="HTH-type_Tx_Regulator"/>
</dbReference>
<dbReference type="GO" id="GO:0003677">
    <property type="term" value="F:DNA binding"/>
    <property type="evidence" value="ECO:0007669"/>
    <property type="project" value="UniProtKB-UniRule"/>
</dbReference>
<evidence type="ECO:0000256" key="1">
    <source>
        <dbReference type="ARBA" id="ARBA00023125"/>
    </source>
</evidence>
<name>A0A437S7S0_9FIRM</name>
<keyword evidence="1 2" id="KW-0238">DNA-binding</keyword>
<dbReference type="Pfam" id="PF14278">
    <property type="entry name" value="TetR_C_8"/>
    <property type="match status" value="1"/>
</dbReference>
<dbReference type="PANTHER" id="PTHR43479:SF11">
    <property type="entry name" value="ACREF_ENVCD OPERON REPRESSOR-RELATED"/>
    <property type="match status" value="1"/>
</dbReference>
<evidence type="ECO:0000313" key="5">
    <source>
        <dbReference type="Proteomes" id="UP000288812"/>
    </source>
</evidence>
<dbReference type="EMBL" id="RLIH01000005">
    <property type="protein sequence ID" value="RVU54981.1"/>
    <property type="molecule type" value="Genomic_DNA"/>
</dbReference>
<dbReference type="InterPro" id="IPR009057">
    <property type="entry name" value="Homeodomain-like_sf"/>
</dbReference>
<dbReference type="Gene3D" id="1.10.357.10">
    <property type="entry name" value="Tetracycline Repressor, domain 2"/>
    <property type="match status" value="1"/>
</dbReference>